<evidence type="ECO:0000313" key="7">
    <source>
        <dbReference type="EMBL" id="CEL93667.1"/>
    </source>
</evidence>
<dbReference type="InterPro" id="IPR052298">
    <property type="entry name" value="ZMYND10"/>
</dbReference>
<dbReference type="PANTHER" id="PTHR13244:SF7">
    <property type="entry name" value="ZINC FINGER MYND DOMAIN-CONTAINING PROTEIN 10"/>
    <property type="match status" value="1"/>
</dbReference>
<dbReference type="OMA" id="LIHEAYC"/>
<evidence type="ECO:0000256" key="1">
    <source>
        <dbReference type="ARBA" id="ARBA00022723"/>
    </source>
</evidence>
<dbReference type="PhylomeDB" id="A0A0G4EDA5"/>
<dbReference type="InParanoid" id="A0A0G4EDA5"/>
<evidence type="ECO:0000256" key="3">
    <source>
        <dbReference type="ARBA" id="ARBA00022833"/>
    </source>
</evidence>
<dbReference type="AlphaFoldDB" id="A0A0G4EDA5"/>
<keyword evidence="8" id="KW-1185">Reference proteome</keyword>
<evidence type="ECO:0000256" key="4">
    <source>
        <dbReference type="PROSITE-ProRule" id="PRU00134"/>
    </source>
</evidence>
<dbReference type="PANTHER" id="PTHR13244">
    <property type="entry name" value="ZINC FINGER MYND DOMAIN CONTAINING PROTEIN 10"/>
    <property type="match status" value="1"/>
</dbReference>
<feature type="region of interest" description="Disordered" evidence="5">
    <location>
        <begin position="166"/>
        <end position="185"/>
    </location>
</feature>
<keyword evidence="1" id="KW-0479">Metal-binding</keyword>
<keyword evidence="2 4" id="KW-0863">Zinc-finger</keyword>
<dbReference type="PROSITE" id="PS50865">
    <property type="entry name" value="ZF_MYND_2"/>
    <property type="match status" value="1"/>
</dbReference>
<dbReference type="InterPro" id="IPR002893">
    <property type="entry name" value="Znf_MYND"/>
</dbReference>
<evidence type="ECO:0000313" key="8">
    <source>
        <dbReference type="Proteomes" id="UP000041254"/>
    </source>
</evidence>
<gene>
    <name evidence="7" type="ORF">Vbra_4878</name>
</gene>
<dbReference type="STRING" id="1169540.A0A0G4EDA5"/>
<dbReference type="FunCoup" id="A0A0G4EDA5">
    <property type="interactions" value="8"/>
</dbReference>
<dbReference type="OrthoDB" id="432970at2759"/>
<dbReference type="Proteomes" id="UP000041254">
    <property type="component" value="Unassembled WGS sequence"/>
</dbReference>
<accession>A0A0G4EDA5</accession>
<keyword evidence="3" id="KW-0862">Zinc</keyword>
<dbReference type="SUPFAM" id="SSF144232">
    <property type="entry name" value="HIT/MYND zinc finger-like"/>
    <property type="match status" value="1"/>
</dbReference>
<dbReference type="Pfam" id="PF01753">
    <property type="entry name" value="zf-MYND"/>
    <property type="match status" value="1"/>
</dbReference>
<feature type="domain" description="MYND-type" evidence="6">
    <location>
        <begin position="412"/>
        <end position="448"/>
    </location>
</feature>
<protein>
    <recommendedName>
        <fullName evidence="6">MYND-type domain-containing protein</fullName>
    </recommendedName>
</protein>
<organism evidence="7 8">
    <name type="scientific">Vitrella brassicaformis (strain CCMP3155)</name>
    <dbReference type="NCBI Taxonomy" id="1169540"/>
    <lineage>
        <taxon>Eukaryota</taxon>
        <taxon>Sar</taxon>
        <taxon>Alveolata</taxon>
        <taxon>Colpodellida</taxon>
        <taxon>Vitrellaceae</taxon>
        <taxon>Vitrella</taxon>
    </lineage>
</organism>
<evidence type="ECO:0000256" key="2">
    <source>
        <dbReference type="ARBA" id="ARBA00022771"/>
    </source>
</evidence>
<evidence type="ECO:0000259" key="6">
    <source>
        <dbReference type="PROSITE" id="PS50865"/>
    </source>
</evidence>
<dbReference type="PROSITE" id="PS01360">
    <property type="entry name" value="ZF_MYND_1"/>
    <property type="match status" value="1"/>
</dbReference>
<dbReference type="EMBL" id="CDMY01000182">
    <property type="protein sequence ID" value="CEL93667.1"/>
    <property type="molecule type" value="Genomic_DNA"/>
</dbReference>
<reference evidence="7 8" key="1">
    <citation type="submission" date="2014-11" db="EMBL/GenBank/DDBJ databases">
        <authorList>
            <person name="Zhu J."/>
            <person name="Qi W."/>
            <person name="Song R."/>
        </authorList>
    </citation>
    <scope>NUCLEOTIDE SEQUENCE [LARGE SCALE GENOMIC DNA]</scope>
</reference>
<dbReference type="GO" id="GO:0005737">
    <property type="term" value="C:cytoplasm"/>
    <property type="evidence" value="ECO:0007669"/>
    <property type="project" value="TreeGrafter"/>
</dbReference>
<feature type="compositionally biased region" description="Low complexity" evidence="5">
    <location>
        <begin position="166"/>
        <end position="184"/>
    </location>
</feature>
<sequence>MQSLLTSSVSGGSDLTPFEAEHLVQGLKTFSIEDVGTPRWLGQHTTVQRLNTLAHLQAQHANDEYVVDLIITHEKLEVLVHELVVIECWRECVLPHLLKQDSFVDLPAIKNYIPLLHESILVNLLECMVFHKKTVTALAATDALVDLVDYMHRRLQAAVALTHNTTRTSTSRTASTTSSGNGDTTNREVLCRQEADSAFQVCMGAIALTHSVTEYSQELPKPVVKRIVEQQDWLLSLVPLMDAQPWLRENSRGRVEKYENSVWQPVADGDSTMPRVQGQVLLSIYNLVMDRDCMANYEITNFRKQNLLKMRRHLGEVVCDQIPPLLDLRRVLEEMSIQGNLPAAPSTSPFIVELVAAIREGLLAKYRGRWEEIAKRQLADVFLKRDTSEETRSLMRVLCDNMDTIEETNPTCPQCGKPAEKRCSKCRREFYCSRECQVLDWSRHKKLCPMLAQQGQAAHSKALQSDSGTKLRTD</sequence>
<dbReference type="GO" id="GO:0008270">
    <property type="term" value="F:zinc ion binding"/>
    <property type="evidence" value="ECO:0007669"/>
    <property type="project" value="UniProtKB-KW"/>
</dbReference>
<evidence type="ECO:0000256" key="5">
    <source>
        <dbReference type="SAM" id="MobiDB-lite"/>
    </source>
</evidence>
<proteinExistence type="predicted"/>
<dbReference type="VEuPathDB" id="CryptoDB:Vbra_4878"/>
<dbReference type="Gene3D" id="6.10.140.2220">
    <property type="match status" value="1"/>
</dbReference>
<name>A0A0G4EDA5_VITBC</name>